<dbReference type="KEGG" id="tet:TTHERM_00716010"/>
<reference evidence="3" key="1">
    <citation type="journal article" date="2006" name="PLoS Biol.">
        <title>Macronuclear genome sequence of the ciliate Tetrahymena thermophila, a model eukaryote.</title>
        <authorList>
            <person name="Eisen J.A."/>
            <person name="Coyne R.S."/>
            <person name="Wu M."/>
            <person name="Wu D."/>
            <person name="Thiagarajan M."/>
            <person name="Wortman J.R."/>
            <person name="Badger J.H."/>
            <person name="Ren Q."/>
            <person name="Amedeo P."/>
            <person name="Jones K.M."/>
            <person name="Tallon L.J."/>
            <person name="Delcher A.L."/>
            <person name="Salzberg S.L."/>
            <person name="Silva J.C."/>
            <person name="Haas B.J."/>
            <person name="Majoros W.H."/>
            <person name="Farzad M."/>
            <person name="Carlton J.M."/>
            <person name="Smith R.K. Jr."/>
            <person name="Garg J."/>
            <person name="Pearlman R.E."/>
            <person name="Karrer K.M."/>
            <person name="Sun L."/>
            <person name="Manning G."/>
            <person name="Elde N.C."/>
            <person name="Turkewitz A.P."/>
            <person name="Asai D.J."/>
            <person name="Wilkes D.E."/>
            <person name="Wang Y."/>
            <person name="Cai H."/>
            <person name="Collins K."/>
            <person name="Stewart B.A."/>
            <person name="Lee S.R."/>
            <person name="Wilamowska K."/>
            <person name="Weinberg Z."/>
            <person name="Ruzzo W.L."/>
            <person name="Wloga D."/>
            <person name="Gaertig J."/>
            <person name="Frankel J."/>
            <person name="Tsao C.-C."/>
            <person name="Gorovsky M.A."/>
            <person name="Keeling P.J."/>
            <person name="Waller R.F."/>
            <person name="Patron N.J."/>
            <person name="Cherry J.M."/>
            <person name="Stover N.A."/>
            <person name="Krieger C.J."/>
            <person name="del Toro C."/>
            <person name="Ryder H.F."/>
            <person name="Williamson S.C."/>
            <person name="Barbeau R.A."/>
            <person name="Hamilton E.P."/>
            <person name="Orias E."/>
        </authorList>
    </citation>
    <scope>NUCLEOTIDE SEQUENCE [LARGE SCALE GENOMIC DNA]</scope>
    <source>
        <strain evidence="3">SB210</strain>
    </source>
</reference>
<dbReference type="AlphaFoldDB" id="I7LZM7"/>
<keyword evidence="1" id="KW-1133">Transmembrane helix</keyword>
<dbReference type="InParanoid" id="I7LZM7"/>
<dbReference type="RefSeq" id="XP_001031958.1">
    <property type="nucleotide sequence ID" value="XM_001031958.3"/>
</dbReference>
<dbReference type="HOGENOM" id="CLU_726638_0_0_1"/>
<gene>
    <name evidence="2" type="ORF">TTHERM_00716010</name>
</gene>
<sequence length="381" mass="45274">MFRLTTKFITGFSSKKYGQLQKFQHSQLKSLMNQSFKRFSTETEQIIQQQKPEEVKFQKKPLRIFLGFLILNGLLGFAYMKKLEYDNRYEFKILMKLLEFKKAYQSDSSKFTLEEIKKNLDEFLVENVTLSLNEQITGEIRKIAVELCEKYPNEREIQMFASQVCEYEKYAFYLKNTLAIDRKYVDDVLIRQMALNCERYGKDKPFYFDEFYNACTKYSLDNRFEEADKCLNYYLALNPSQYYRAAVQQIKNYELTNNFTLMAERIDDLLNKEKFLDKKEIDYLISFVKKFPPSQLKQIPDQIIAAKLLLDHQTDLSQKYVKQVLDKDKNNLQALYLQSQIYSKNQQTEKYNQVINQINKLNPSFLSSQQQAVSATTTNQQ</sequence>
<dbReference type="EMBL" id="GG662447">
    <property type="protein sequence ID" value="EAR84295.1"/>
    <property type="molecule type" value="Genomic_DNA"/>
</dbReference>
<feature type="transmembrane region" description="Helical" evidence="1">
    <location>
        <begin position="62"/>
        <end position="80"/>
    </location>
</feature>
<name>I7LZM7_TETTS</name>
<keyword evidence="3" id="KW-1185">Reference proteome</keyword>
<dbReference type="GeneID" id="7831868"/>
<proteinExistence type="predicted"/>
<evidence type="ECO:0000256" key="1">
    <source>
        <dbReference type="SAM" id="Phobius"/>
    </source>
</evidence>
<evidence type="ECO:0000313" key="2">
    <source>
        <dbReference type="EMBL" id="EAR84295.1"/>
    </source>
</evidence>
<organism evidence="2 3">
    <name type="scientific">Tetrahymena thermophila (strain SB210)</name>
    <dbReference type="NCBI Taxonomy" id="312017"/>
    <lineage>
        <taxon>Eukaryota</taxon>
        <taxon>Sar</taxon>
        <taxon>Alveolata</taxon>
        <taxon>Ciliophora</taxon>
        <taxon>Intramacronucleata</taxon>
        <taxon>Oligohymenophorea</taxon>
        <taxon>Hymenostomatida</taxon>
        <taxon>Tetrahymenina</taxon>
        <taxon>Tetrahymenidae</taxon>
        <taxon>Tetrahymena</taxon>
    </lineage>
</organism>
<keyword evidence="1 2" id="KW-0812">Transmembrane</keyword>
<protein>
    <submittedName>
        <fullName evidence="2">Transmembrane protein, putative</fullName>
    </submittedName>
</protein>
<keyword evidence="1" id="KW-0472">Membrane</keyword>
<accession>I7LZM7</accession>
<evidence type="ECO:0000313" key="3">
    <source>
        <dbReference type="Proteomes" id="UP000009168"/>
    </source>
</evidence>
<dbReference type="Proteomes" id="UP000009168">
    <property type="component" value="Unassembled WGS sequence"/>
</dbReference>